<dbReference type="AlphaFoldDB" id="A0A9D1KTJ6"/>
<proteinExistence type="predicted"/>
<name>A0A9D1KTJ6_9FIRM</name>
<dbReference type="EMBL" id="DVLW01000245">
    <property type="protein sequence ID" value="HIT95292.1"/>
    <property type="molecule type" value="Genomic_DNA"/>
</dbReference>
<evidence type="ECO:0000256" key="1">
    <source>
        <dbReference type="SAM" id="Phobius"/>
    </source>
</evidence>
<accession>A0A9D1KTJ6</accession>
<feature type="transmembrane region" description="Helical" evidence="1">
    <location>
        <begin position="22"/>
        <end position="41"/>
    </location>
</feature>
<evidence type="ECO:0000313" key="3">
    <source>
        <dbReference type="Proteomes" id="UP000824160"/>
    </source>
</evidence>
<keyword evidence="1" id="KW-0812">Transmembrane</keyword>
<reference evidence="2" key="2">
    <citation type="journal article" date="2021" name="PeerJ">
        <title>Extensive microbial diversity within the chicken gut microbiome revealed by metagenomics and culture.</title>
        <authorList>
            <person name="Gilroy R."/>
            <person name="Ravi A."/>
            <person name="Getino M."/>
            <person name="Pursley I."/>
            <person name="Horton D.L."/>
            <person name="Alikhan N.F."/>
            <person name="Baker D."/>
            <person name="Gharbi K."/>
            <person name="Hall N."/>
            <person name="Watson M."/>
            <person name="Adriaenssens E.M."/>
            <person name="Foster-Nyarko E."/>
            <person name="Jarju S."/>
            <person name="Secka A."/>
            <person name="Antonio M."/>
            <person name="Oren A."/>
            <person name="Chaudhuri R.R."/>
            <person name="La Ragione R."/>
            <person name="Hildebrand F."/>
            <person name="Pallen M.J."/>
        </authorList>
    </citation>
    <scope>NUCLEOTIDE SEQUENCE</scope>
    <source>
        <strain evidence="2">ChiBcec7-5410</strain>
    </source>
</reference>
<feature type="non-terminal residue" evidence="2">
    <location>
        <position position="83"/>
    </location>
</feature>
<dbReference type="Proteomes" id="UP000824160">
    <property type="component" value="Unassembled WGS sequence"/>
</dbReference>
<comment type="caution">
    <text evidence="2">The sequence shown here is derived from an EMBL/GenBank/DDBJ whole genome shotgun (WGS) entry which is preliminary data.</text>
</comment>
<protein>
    <submittedName>
        <fullName evidence="2">Uncharacterized protein</fullName>
    </submittedName>
</protein>
<feature type="transmembrane region" description="Helical" evidence="1">
    <location>
        <begin position="53"/>
        <end position="74"/>
    </location>
</feature>
<reference evidence="2" key="1">
    <citation type="submission" date="2020-10" db="EMBL/GenBank/DDBJ databases">
        <authorList>
            <person name="Gilroy R."/>
        </authorList>
    </citation>
    <scope>NUCLEOTIDE SEQUENCE</scope>
    <source>
        <strain evidence="2">ChiBcec7-5410</strain>
    </source>
</reference>
<gene>
    <name evidence="2" type="ORF">IAC43_08915</name>
</gene>
<sequence>MMDGVIGMQPWIHQSIGIFDGIQIALLVLSLLLLLAGIVILRSDKRTSPIVGVLLILVQAVVVGTGMGVCWQSAVLVSDYNLT</sequence>
<organism evidence="2 3">
    <name type="scientific">Candidatus Faecivivens stercoripullorum</name>
    <dbReference type="NCBI Taxonomy" id="2840805"/>
    <lineage>
        <taxon>Bacteria</taxon>
        <taxon>Bacillati</taxon>
        <taxon>Bacillota</taxon>
        <taxon>Clostridia</taxon>
        <taxon>Eubacteriales</taxon>
        <taxon>Oscillospiraceae</taxon>
        <taxon>Oscillospiraceae incertae sedis</taxon>
        <taxon>Candidatus Faecivivens</taxon>
    </lineage>
</organism>
<evidence type="ECO:0000313" key="2">
    <source>
        <dbReference type="EMBL" id="HIT95292.1"/>
    </source>
</evidence>
<keyword evidence="1" id="KW-0472">Membrane</keyword>
<keyword evidence="1" id="KW-1133">Transmembrane helix</keyword>